<dbReference type="EMBL" id="ML992666">
    <property type="protein sequence ID" value="KAF2215172.1"/>
    <property type="molecule type" value="Genomic_DNA"/>
</dbReference>
<reference evidence="2" key="1">
    <citation type="journal article" date="2020" name="Stud. Mycol.">
        <title>101 Dothideomycetes genomes: a test case for predicting lifestyles and emergence of pathogens.</title>
        <authorList>
            <person name="Haridas S."/>
            <person name="Albert R."/>
            <person name="Binder M."/>
            <person name="Bloem J."/>
            <person name="Labutti K."/>
            <person name="Salamov A."/>
            <person name="Andreopoulos B."/>
            <person name="Baker S."/>
            <person name="Barry K."/>
            <person name="Bills G."/>
            <person name="Bluhm B."/>
            <person name="Cannon C."/>
            <person name="Castanera R."/>
            <person name="Culley D."/>
            <person name="Daum C."/>
            <person name="Ezra D."/>
            <person name="Gonzalez J."/>
            <person name="Henrissat B."/>
            <person name="Kuo A."/>
            <person name="Liang C."/>
            <person name="Lipzen A."/>
            <person name="Lutzoni F."/>
            <person name="Magnuson J."/>
            <person name="Mondo S."/>
            <person name="Nolan M."/>
            <person name="Ohm R."/>
            <person name="Pangilinan J."/>
            <person name="Park H.-J."/>
            <person name="Ramirez L."/>
            <person name="Alfaro M."/>
            <person name="Sun H."/>
            <person name="Tritt A."/>
            <person name="Yoshinaga Y."/>
            <person name="Zwiers L.-H."/>
            <person name="Turgeon B."/>
            <person name="Goodwin S."/>
            <person name="Spatafora J."/>
            <person name="Crous P."/>
            <person name="Grigoriev I."/>
        </authorList>
    </citation>
    <scope>NUCLEOTIDE SEQUENCE</scope>
    <source>
        <strain evidence="2">SCOH1-5</strain>
    </source>
</reference>
<evidence type="ECO:0000313" key="3">
    <source>
        <dbReference type="Proteomes" id="UP000799539"/>
    </source>
</evidence>
<accession>A0A6A6FNY7</accession>
<dbReference type="OrthoDB" id="3637194at2759"/>
<feature type="region of interest" description="Disordered" evidence="1">
    <location>
        <begin position="31"/>
        <end position="96"/>
    </location>
</feature>
<evidence type="ECO:0000313" key="2">
    <source>
        <dbReference type="EMBL" id="KAF2215172.1"/>
    </source>
</evidence>
<dbReference type="AlphaFoldDB" id="A0A6A6FNY7"/>
<organism evidence="2 3">
    <name type="scientific">Cercospora zeae-maydis SCOH1-5</name>
    <dbReference type="NCBI Taxonomy" id="717836"/>
    <lineage>
        <taxon>Eukaryota</taxon>
        <taxon>Fungi</taxon>
        <taxon>Dikarya</taxon>
        <taxon>Ascomycota</taxon>
        <taxon>Pezizomycotina</taxon>
        <taxon>Dothideomycetes</taxon>
        <taxon>Dothideomycetidae</taxon>
        <taxon>Mycosphaerellales</taxon>
        <taxon>Mycosphaerellaceae</taxon>
        <taxon>Cercospora</taxon>
    </lineage>
</organism>
<name>A0A6A6FNY7_9PEZI</name>
<feature type="compositionally biased region" description="Basic and acidic residues" evidence="1">
    <location>
        <begin position="58"/>
        <end position="75"/>
    </location>
</feature>
<proteinExistence type="predicted"/>
<dbReference type="Proteomes" id="UP000799539">
    <property type="component" value="Unassembled WGS sequence"/>
</dbReference>
<protein>
    <submittedName>
        <fullName evidence="2">Uncharacterized protein</fullName>
    </submittedName>
</protein>
<evidence type="ECO:0000256" key="1">
    <source>
        <dbReference type="SAM" id="MobiDB-lite"/>
    </source>
</evidence>
<sequence>MRFCGNPMWTHPMCNSQLELERRKMHNKKRLVVNNNGSPRLTATGPFQPEKLKRHREKREPFHDTSSPHRKDRSSTESQPKVDSVIDDANQRNARPPCTKHTIRHCYCKPSLAFPKVSSEDWNAHVRPATRKERLKFGEPYDTFRRPLSRKAGGSIFESKDESNRFEIKTPPYFDRRRGFYGYMQNRREQDSWAPCSYGETGWGSKEDGDIGGSEGYEDMEVLPRVDQSYNTDGLVLQWLRGQLIAEREKTAILQKRLRTLEEECVDHYADGETGALCSG</sequence>
<keyword evidence="3" id="KW-1185">Reference proteome</keyword>
<gene>
    <name evidence="2" type="ORF">CERZMDRAFT_82225</name>
</gene>